<comment type="caution">
    <text evidence="5">The sequence shown here is derived from an EMBL/GenBank/DDBJ whole genome shotgun (WGS) entry which is preliminary data.</text>
</comment>
<dbReference type="InterPro" id="IPR046335">
    <property type="entry name" value="LacI/GalR-like_sensor"/>
</dbReference>
<keyword evidence="1" id="KW-0805">Transcription regulation</keyword>
<proteinExistence type="predicted"/>
<dbReference type="PANTHER" id="PTHR30146">
    <property type="entry name" value="LACI-RELATED TRANSCRIPTIONAL REPRESSOR"/>
    <property type="match status" value="1"/>
</dbReference>
<evidence type="ECO:0000256" key="2">
    <source>
        <dbReference type="ARBA" id="ARBA00023125"/>
    </source>
</evidence>
<protein>
    <submittedName>
        <fullName evidence="5">LacI family transcriptional regulator</fullName>
    </submittedName>
</protein>
<dbReference type="SMART" id="SM00354">
    <property type="entry name" value="HTH_LACI"/>
    <property type="match status" value="1"/>
</dbReference>
<evidence type="ECO:0000313" key="5">
    <source>
        <dbReference type="EMBL" id="TRY20300.1"/>
    </source>
</evidence>
<dbReference type="InterPro" id="IPR000843">
    <property type="entry name" value="HTH_LacI"/>
</dbReference>
<dbReference type="Pfam" id="PF00356">
    <property type="entry name" value="LacI"/>
    <property type="match status" value="1"/>
</dbReference>
<dbReference type="PANTHER" id="PTHR30146:SF109">
    <property type="entry name" value="HTH-TYPE TRANSCRIPTIONAL REGULATOR GALS"/>
    <property type="match status" value="1"/>
</dbReference>
<reference evidence="5 6" key="1">
    <citation type="submission" date="2019-07" db="EMBL/GenBank/DDBJ databases">
        <authorList>
            <person name="Zhou L.-Y."/>
        </authorList>
    </citation>
    <scope>NUCLEOTIDE SEQUENCE [LARGE SCALE GENOMIC DNA]</scope>
    <source>
        <strain evidence="5 6">YIM 101269</strain>
    </source>
</reference>
<dbReference type="PROSITE" id="PS50932">
    <property type="entry name" value="HTH_LACI_2"/>
    <property type="match status" value="1"/>
</dbReference>
<organism evidence="5 6">
    <name type="scientific">Tessaracoccus rhinocerotis</name>
    <dbReference type="NCBI Taxonomy" id="1689449"/>
    <lineage>
        <taxon>Bacteria</taxon>
        <taxon>Bacillati</taxon>
        <taxon>Actinomycetota</taxon>
        <taxon>Actinomycetes</taxon>
        <taxon>Propionibacteriales</taxon>
        <taxon>Propionibacteriaceae</taxon>
        <taxon>Tessaracoccus</taxon>
    </lineage>
</organism>
<dbReference type="Gene3D" id="1.10.260.40">
    <property type="entry name" value="lambda repressor-like DNA-binding domains"/>
    <property type="match status" value="1"/>
</dbReference>
<dbReference type="SUPFAM" id="SSF53822">
    <property type="entry name" value="Periplasmic binding protein-like I"/>
    <property type="match status" value="1"/>
</dbReference>
<dbReference type="GO" id="GO:0000976">
    <property type="term" value="F:transcription cis-regulatory region binding"/>
    <property type="evidence" value="ECO:0007669"/>
    <property type="project" value="TreeGrafter"/>
</dbReference>
<evidence type="ECO:0000256" key="3">
    <source>
        <dbReference type="ARBA" id="ARBA00023163"/>
    </source>
</evidence>
<keyword evidence="6" id="KW-1185">Reference proteome</keyword>
<evidence type="ECO:0000256" key="1">
    <source>
        <dbReference type="ARBA" id="ARBA00023015"/>
    </source>
</evidence>
<dbReference type="Gene3D" id="3.40.50.2300">
    <property type="match status" value="2"/>
</dbReference>
<dbReference type="Pfam" id="PF13377">
    <property type="entry name" value="Peripla_BP_3"/>
    <property type="match status" value="1"/>
</dbReference>
<dbReference type="CDD" id="cd01574">
    <property type="entry name" value="PBP1_LacI"/>
    <property type="match status" value="1"/>
</dbReference>
<dbReference type="SUPFAM" id="SSF47413">
    <property type="entry name" value="lambda repressor-like DNA-binding domains"/>
    <property type="match status" value="1"/>
</dbReference>
<dbReference type="OrthoDB" id="9785139at2"/>
<dbReference type="Proteomes" id="UP000317638">
    <property type="component" value="Unassembled WGS sequence"/>
</dbReference>
<dbReference type="InterPro" id="IPR010982">
    <property type="entry name" value="Lambda_DNA-bd_dom_sf"/>
</dbReference>
<sequence length="324" mass="34093">MMAVARLAGVSHQTVSRVLNTPEAVRPATRDRVVAAMRELGYSRNLAARALVTQQTALLGVVWTGAAYFGPSSTVGGIEVAARAAGYSTLVGALETYDEGEVRALFRTFRDRGVEGIAVVAPRERVAQLAREYAAGIPVVLVADDGSDPSLSTVAVDQELGGRLATEHMLERGCRRVLHLAGPQDWFDARARARGWRAALVSTGLEVQEMVEGDWSPESGYEAGRALAESGDLPDGVFCGNDAMAVGLVAALRDAGVDVPGRVSVVGFDDLAGVAFFAPPLTTVAQPFAELGAKALEVLVDAIAGAEAVAQRLEPELRVRSSVR</sequence>
<name>A0A553K6G8_9ACTN</name>
<gene>
    <name evidence="5" type="ORF">FOJ82_02195</name>
</gene>
<dbReference type="InterPro" id="IPR028082">
    <property type="entry name" value="Peripla_BP_I"/>
</dbReference>
<accession>A0A553K6G8</accession>
<feature type="domain" description="HTH lacI-type" evidence="4">
    <location>
        <begin position="1"/>
        <end position="53"/>
    </location>
</feature>
<dbReference type="CDD" id="cd01392">
    <property type="entry name" value="HTH_LacI"/>
    <property type="match status" value="1"/>
</dbReference>
<dbReference type="EMBL" id="VKKG01000001">
    <property type="protein sequence ID" value="TRY20300.1"/>
    <property type="molecule type" value="Genomic_DNA"/>
</dbReference>
<keyword evidence="2" id="KW-0238">DNA-binding</keyword>
<keyword evidence="3" id="KW-0804">Transcription</keyword>
<evidence type="ECO:0000259" key="4">
    <source>
        <dbReference type="PROSITE" id="PS50932"/>
    </source>
</evidence>
<evidence type="ECO:0000313" key="6">
    <source>
        <dbReference type="Proteomes" id="UP000317638"/>
    </source>
</evidence>
<dbReference type="GO" id="GO:0003700">
    <property type="term" value="F:DNA-binding transcription factor activity"/>
    <property type="evidence" value="ECO:0007669"/>
    <property type="project" value="TreeGrafter"/>
</dbReference>
<dbReference type="AlphaFoldDB" id="A0A553K6G8"/>